<gene>
    <name evidence="6" type="ORF">A3H38_03730</name>
</gene>
<dbReference type="PANTHER" id="PTHR11986:SF79">
    <property type="entry name" value="ACETYLORNITHINE AMINOTRANSFERASE, MITOCHONDRIAL"/>
    <property type="match status" value="1"/>
</dbReference>
<organism evidence="6 7">
    <name type="scientific">candidate division WOR-1 bacterium RIFCSPLOWO2_02_FULL_46_20</name>
    <dbReference type="NCBI Taxonomy" id="1802567"/>
    <lineage>
        <taxon>Bacteria</taxon>
        <taxon>Bacillati</taxon>
        <taxon>Saganbacteria</taxon>
    </lineage>
</organism>
<evidence type="ECO:0000256" key="5">
    <source>
        <dbReference type="RuleBase" id="RU003560"/>
    </source>
</evidence>
<evidence type="ECO:0000313" key="7">
    <source>
        <dbReference type="Proteomes" id="UP000176938"/>
    </source>
</evidence>
<dbReference type="Gene3D" id="3.90.1150.10">
    <property type="entry name" value="Aspartate Aminotransferase, domain 1"/>
    <property type="match status" value="1"/>
</dbReference>
<dbReference type="Gene3D" id="3.40.640.10">
    <property type="entry name" value="Type I PLP-dependent aspartate aminotransferase-like (Major domain)"/>
    <property type="match status" value="1"/>
</dbReference>
<dbReference type="CDD" id="cd00610">
    <property type="entry name" value="OAT_like"/>
    <property type="match status" value="1"/>
</dbReference>
<dbReference type="InterPro" id="IPR015424">
    <property type="entry name" value="PyrdxlP-dep_Trfase"/>
</dbReference>
<keyword evidence="3" id="KW-0808">Transferase</keyword>
<dbReference type="SUPFAM" id="SSF53383">
    <property type="entry name" value="PLP-dependent transferases"/>
    <property type="match status" value="1"/>
</dbReference>
<sequence length="398" mass="43296">MKKLYERGKLVVSPVLSRYFPEFEVKKGSGCYLFGTDNKKYLDFSAGIAVCSTGHCHARVVAAAKKQLGNLIHICIGVANYDSYITLAEKLNKIVPIKNAQFFFCQSGSEAVEAAIKLARYSTKKPGLVALKGSFHGRTFGALSLTTSKMKYRDGYEPLVPNVYIAEPDLTVIEGILKNNEIAGLIFEPILGEGGYVPYPPEFILGLRQLTEKYGVLLIADEIQSGMGRTGKWFVLEHFDVTPDILCISKALASGFPLGAIAASAELMSRWSPGSHGGTFGGNPVCCAAAIATVDVMQKEKLLQNARQLGSYSKKKLAQLQKKHPIIKDIRGLGLMIGIDFKDSAAARKIIDLCLQNGLVIIPTGADGTVIRFIPPLIVKKQQIDQALKIFELALKNV</sequence>
<evidence type="ECO:0000256" key="1">
    <source>
        <dbReference type="ARBA" id="ARBA00001933"/>
    </source>
</evidence>
<dbReference type="PROSITE" id="PS00600">
    <property type="entry name" value="AA_TRANSFER_CLASS_3"/>
    <property type="match status" value="1"/>
</dbReference>
<dbReference type="GO" id="GO:0008483">
    <property type="term" value="F:transaminase activity"/>
    <property type="evidence" value="ECO:0007669"/>
    <property type="project" value="UniProtKB-KW"/>
</dbReference>
<name>A0A1F4R4Q3_UNCSA</name>
<dbReference type="InterPro" id="IPR015422">
    <property type="entry name" value="PyrdxlP-dep_Trfase_small"/>
</dbReference>
<accession>A0A1F4R4Q3</accession>
<evidence type="ECO:0000256" key="3">
    <source>
        <dbReference type="ARBA" id="ARBA00022679"/>
    </source>
</evidence>
<comment type="caution">
    <text evidence="6">The sequence shown here is derived from an EMBL/GenBank/DDBJ whole genome shotgun (WGS) entry which is preliminary data.</text>
</comment>
<keyword evidence="2" id="KW-0032">Aminotransferase</keyword>
<evidence type="ECO:0000256" key="4">
    <source>
        <dbReference type="ARBA" id="ARBA00022898"/>
    </source>
</evidence>
<dbReference type="InterPro" id="IPR015421">
    <property type="entry name" value="PyrdxlP-dep_Trfase_major"/>
</dbReference>
<comment type="cofactor">
    <cofactor evidence="1">
        <name>pyridoxal 5'-phosphate</name>
        <dbReference type="ChEBI" id="CHEBI:597326"/>
    </cofactor>
</comment>
<evidence type="ECO:0008006" key="8">
    <source>
        <dbReference type="Google" id="ProtNLM"/>
    </source>
</evidence>
<keyword evidence="4 5" id="KW-0663">Pyridoxal phosphate</keyword>
<dbReference type="PANTHER" id="PTHR11986">
    <property type="entry name" value="AMINOTRANSFERASE CLASS III"/>
    <property type="match status" value="1"/>
</dbReference>
<dbReference type="PIRSF" id="PIRSF000521">
    <property type="entry name" value="Transaminase_4ab_Lys_Orn"/>
    <property type="match status" value="1"/>
</dbReference>
<dbReference type="GO" id="GO:0030170">
    <property type="term" value="F:pyridoxal phosphate binding"/>
    <property type="evidence" value="ECO:0007669"/>
    <property type="project" value="InterPro"/>
</dbReference>
<evidence type="ECO:0000313" key="6">
    <source>
        <dbReference type="EMBL" id="OGC03134.1"/>
    </source>
</evidence>
<dbReference type="GO" id="GO:0042802">
    <property type="term" value="F:identical protein binding"/>
    <property type="evidence" value="ECO:0007669"/>
    <property type="project" value="TreeGrafter"/>
</dbReference>
<dbReference type="InterPro" id="IPR049704">
    <property type="entry name" value="Aminotrans_3_PPA_site"/>
</dbReference>
<evidence type="ECO:0000256" key="2">
    <source>
        <dbReference type="ARBA" id="ARBA00022576"/>
    </source>
</evidence>
<dbReference type="InterPro" id="IPR005814">
    <property type="entry name" value="Aminotrans_3"/>
</dbReference>
<reference evidence="6 7" key="1">
    <citation type="journal article" date="2016" name="Nat. Commun.">
        <title>Thousands of microbial genomes shed light on interconnected biogeochemical processes in an aquifer system.</title>
        <authorList>
            <person name="Anantharaman K."/>
            <person name="Brown C.T."/>
            <person name="Hug L.A."/>
            <person name="Sharon I."/>
            <person name="Castelle C.J."/>
            <person name="Probst A.J."/>
            <person name="Thomas B.C."/>
            <person name="Singh A."/>
            <person name="Wilkins M.J."/>
            <person name="Karaoz U."/>
            <person name="Brodie E.L."/>
            <person name="Williams K.H."/>
            <person name="Hubbard S.S."/>
            <person name="Banfield J.F."/>
        </authorList>
    </citation>
    <scope>NUCLEOTIDE SEQUENCE [LARGE SCALE GENOMIC DNA]</scope>
</reference>
<dbReference type="Pfam" id="PF00202">
    <property type="entry name" value="Aminotran_3"/>
    <property type="match status" value="1"/>
</dbReference>
<dbReference type="Proteomes" id="UP000176938">
    <property type="component" value="Unassembled WGS sequence"/>
</dbReference>
<protein>
    <recommendedName>
        <fullName evidence="8">4-aminobutyrate aminotransferase</fullName>
    </recommendedName>
</protein>
<dbReference type="FunFam" id="3.40.640.10:FF:000004">
    <property type="entry name" value="Acetylornithine aminotransferase"/>
    <property type="match status" value="1"/>
</dbReference>
<dbReference type="InterPro" id="IPR050103">
    <property type="entry name" value="Class-III_PLP-dep_AT"/>
</dbReference>
<dbReference type="AlphaFoldDB" id="A0A1F4R4Q3"/>
<proteinExistence type="inferred from homology"/>
<comment type="similarity">
    <text evidence="5">Belongs to the class-III pyridoxal-phosphate-dependent aminotransferase family.</text>
</comment>
<dbReference type="EMBL" id="METP01000060">
    <property type="protein sequence ID" value="OGC03134.1"/>
    <property type="molecule type" value="Genomic_DNA"/>
</dbReference>